<feature type="domain" description="Peptidase M48" evidence="9">
    <location>
        <begin position="58"/>
        <end position="190"/>
    </location>
</feature>
<gene>
    <name evidence="10" type="ORF">XD82_1254</name>
    <name evidence="11" type="ORF">XE10_1522</name>
</gene>
<evidence type="ECO:0000313" key="13">
    <source>
        <dbReference type="Proteomes" id="UP000054598"/>
    </source>
</evidence>
<dbReference type="Proteomes" id="UP000054598">
    <property type="component" value="Unassembled WGS sequence"/>
</dbReference>
<evidence type="ECO:0000256" key="2">
    <source>
        <dbReference type="ARBA" id="ARBA00022723"/>
    </source>
</evidence>
<keyword evidence="5 6" id="KW-0482">Metalloprotease</keyword>
<evidence type="ECO:0000256" key="8">
    <source>
        <dbReference type="SAM" id="Phobius"/>
    </source>
</evidence>
<evidence type="ECO:0000313" key="11">
    <source>
        <dbReference type="EMBL" id="KUL00170.1"/>
    </source>
</evidence>
<keyword evidence="2" id="KW-0479">Metal-binding</keyword>
<dbReference type="InterPro" id="IPR001915">
    <property type="entry name" value="Peptidase_M48"/>
</dbReference>
<dbReference type="EMBL" id="LGGD01000156">
    <property type="protein sequence ID" value="KUK61187.1"/>
    <property type="molecule type" value="Genomic_DNA"/>
</dbReference>
<evidence type="ECO:0000256" key="7">
    <source>
        <dbReference type="SAM" id="MobiDB-lite"/>
    </source>
</evidence>
<name>A0A101IRS0_9EURY</name>
<dbReference type="Proteomes" id="UP000054323">
    <property type="component" value="Unassembled WGS sequence"/>
</dbReference>
<comment type="similarity">
    <text evidence="6">Belongs to the peptidase M48 family.</text>
</comment>
<dbReference type="GO" id="GO:0004222">
    <property type="term" value="F:metalloendopeptidase activity"/>
    <property type="evidence" value="ECO:0007669"/>
    <property type="project" value="InterPro"/>
</dbReference>
<feature type="transmembrane region" description="Helical" evidence="8">
    <location>
        <begin position="83"/>
        <end position="104"/>
    </location>
</feature>
<keyword evidence="8" id="KW-0472">Membrane</keyword>
<dbReference type="Pfam" id="PF01435">
    <property type="entry name" value="Peptidase_M48"/>
    <property type="match status" value="1"/>
</dbReference>
<organism evidence="11 13">
    <name type="scientific">Methanoculleus marisnigri</name>
    <dbReference type="NCBI Taxonomy" id="2198"/>
    <lineage>
        <taxon>Archaea</taxon>
        <taxon>Methanobacteriati</taxon>
        <taxon>Methanobacteriota</taxon>
        <taxon>Stenosarchaea group</taxon>
        <taxon>Methanomicrobia</taxon>
        <taxon>Methanomicrobiales</taxon>
        <taxon>Methanomicrobiaceae</taxon>
        <taxon>Methanoculleus</taxon>
    </lineage>
</organism>
<accession>A0A101IRS0</accession>
<evidence type="ECO:0000313" key="12">
    <source>
        <dbReference type="Proteomes" id="UP000054323"/>
    </source>
</evidence>
<evidence type="ECO:0000313" key="10">
    <source>
        <dbReference type="EMBL" id="KUK61187.1"/>
    </source>
</evidence>
<protein>
    <recommendedName>
        <fullName evidence="9">Peptidase M48 domain-containing protein</fullName>
    </recommendedName>
</protein>
<keyword evidence="4 6" id="KW-0862">Zinc</keyword>
<dbReference type="EMBL" id="LGHE01000192">
    <property type="protein sequence ID" value="KUL00170.1"/>
    <property type="molecule type" value="Genomic_DNA"/>
</dbReference>
<feature type="region of interest" description="Disordered" evidence="7">
    <location>
        <begin position="211"/>
        <end position="232"/>
    </location>
</feature>
<dbReference type="PATRIC" id="fig|2198.3.peg.1497"/>
<evidence type="ECO:0000256" key="4">
    <source>
        <dbReference type="ARBA" id="ARBA00022833"/>
    </source>
</evidence>
<evidence type="ECO:0000256" key="5">
    <source>
        <dbReference type="ARBA" id="ARBA00023049"/>
    </source>
</evidence>
<dbReference type="GO" id="GO:0006508">
    <property type="term" value="P:proteolysis"/>
    <property type="evidence" value="ECO:0007669"/>
    <property type="project" value="UniProtKB-KW"/>
</dbReference>
<dbReference type="GO" id="GO:0046872">
    <property type="term" value="F:metal ion binding"/>
    <property type="evidence" value="ECO:0007669"/>
    <property type="project" value="UniProtKB-KW"/>
</dbReference>
<reference evidence="12 13" key="2">
    <citation type="journal article" date="2015" name="MBio">
        <title>Genome-Resolved Metagenomic Analysis Reveals Roles for Candidate Phyla and Other Microbial Community Members in Biogeochemical Transformations in Oil Reservoirs.</title>
        <authorList>
            <person name="Hu P."/>
            <person name="Tom L."/>
            <person name="Singh A."/>
            <person name="Thomas B.C."/>
            <person name="Baker B.J."/>
            <person name="Piceno Y.M."/>
            <person name="Andersen G.L."/>
            <person name="Banfield J.F."/>
        </authorList>
    </citation>
    <scope>NUCLEOTIDE SEQUENCE [LARGE SCALE GENOMIC DNA]</scope>
</reference>
<keyword evidence="8" id="KW-1133">Transmembrane helix</keyword>
<comment type="cofactor">
    <cofactor evidence="6">
        <name>Zn(2+)</name>
        <dbReference type="ChEBI" id="CHEBI:29105"/>
    </cofactor>
    <text evidence="6">Binds 1 zinc ion per subunit.</text>
</comment>
<proteinExistence type="inferred from homology"/>
<keyword evidence="3 6" id="KW-0378">Hydrolase</keyword>
<evidence type="ECO:0000259" key="9">
    <source>
        <dbReference type="Pfam" id="PF01435"/>
    </source>
</evidence>
<keyword evidence="8" id="KW-0812">Transmembrane</keyword>
<keyword evidence="1 6" id="KW-0645">Protease</keyword>
<dbReference type="AlphaFoldDB" id="A0A101IRS0"/>
<evidence type="ECO:0000256" key="1">
    <source>
        <dbReference type="ARBA" id="ARBA00022670"/>
    </source>
</evidence>
<evidence type="ECO:0000256" key="6">
    <source>
        <dbReference type="RuleBase" id="RU003983"/>
    </source>
</evidence>
<reference evidence="11" key="1">
    <citation type="journal article" date="2015" name="MBio">
        <title>Genome-resolved metagenomic analysis reveals roles for candidate phyla and other microbial community members in biogeochemical transformations in oil reservoirs.</title>
        <authorList>
            <person name="Hu P."/>
            <person name="Tom L."/>
            <person name="Singh A."/>
            <person name="Thomas B.C."/>
            <person name="Baker B.J."/>
            <person name="Piceno Y.M."/>
            <person name="Andersen G.L."/>
            <person name="Banfield J.F."/>
        </authorList>
    </citation>
    <scope>NUCLEOTIDE SEQUENCE [LARGE SCALE GENOMIC DNA]</scope>
    <source>
        <strain evidence="10">62_101</strain>
        <strain evidence="11">63_41</strain>
    </source>
</reference>
<evidence type="ECO:0000256" key="3">
    <source>
        <dbReference type="ARBA" id="ARBA00022801"/>
    </source>
</evidence>
<comment type="caution">
    <text evidence="11">The sequence shown here is derived from an EMBL/GenBank/DDBJ whole genome shotgun (WGS) entry which is preliminary data.</text>
</comment>
<feature type="transmembrane region" description="Helical" evidence="8">
    <location>
        <begin position="110"/>
        <end position="128"/>
    </location>
</feature>
<sequence length="232" mass="26130">MDAADRDSRLYRIFRELQEKGLIDRKRRLVRCTFTSSLRGCPALNCIRYRRSFYERNLSRASDDTLRFVLLHEEGHAKEGSSFLSALPALPVLLCLMLFGHPSLQEGGPGGTKFVFIALLLLTVFFAYRTYYCRMCDEEFTADRYAADAMRCCYRTRDPGALLQNLLSGLLAGTSTPRRTGSGDLPQMISGLFCSKPDHCPSIAERVERVRDAADPEVGDPAARRTGSSLWR</sequence>